<evidence type="ECO:0000313" key="13">
    <source>
        <dbReference type="EMBL" id="KAG6535056.1"/>
    </source>
</evidence>
<dbReference type="GO" id="GO:0004797">
    <property type="term" value="F:thymidine kinase activity"/>
    <property type="evidence" value="ECO:0007669"/>
    <property type="project" value="UniProtKB-EC"/>
</dbReference>
<dbReference type="PANTHER" id="PTHR11441">
    <property type="entry name" value="THYMIDINE KINASE"/>
    <property type="match status" value="1"/>
</dbReference>
<organism evidence="13 14">
    <name type="scientific">Zingiber officinale</name>
    <name type="common">Ginger</name>
    <name type="synonym">Amomum zingiber</name>
    <dbReference type="NCBI Taxonomy" id="94328"/>
    <lineage>
        <taxon>Eukaryota</taxon>
        <taxon>Viridiplantae</taxon>
        <taxon>Streptophyta</taxon>
        <taxon>Embryophyta</taxon>
        <taxon>Tracheophyta</taxon>
        <taxon>Spermatophyta</taxon>
        <taxon>Magnoliopsida</taxon>
        <taxon>Liliopsida</taxon>
        <taxon>Zingiberales</taxon>
        <taxon>Zingiberaceae</taxon>
        <taxon>Zingiber</taxon>
    </lineage>
</organism>
<dbReference type="PROSITE" id="PS00603">
    <property type="entry name" value="TK_CELLULAR_TYPE"/>
    <property type="match status" value="1"/>
</dbReference>
<name>A0A8J5HZN2_ZINOF</name>
<keyword evidence="8" id="KW-0862">Zinc</keyword>
<dbReference type="GO" id="GO:0042802">
    <property type="term" value="F:identical protein binding"/>
    <property type="evidence" value="ECO:0007669"/>
    <property type="project" value="UniProtKB-ARBA"/>
</dbReference>
<evidence type="ECO:0000256" key="10">
    <source>
        <dbReference type="ARBA" id="ARBA00048254"/>
    </source>
</evidence>
<dbReference type="InterPro" id="IPR020633">
    <property type="entry name" value="Thymidine_kinase_CS"/>
</dbReference>
<comment type="caution">
    <text evidence="13">The sequence shown here is derived from an EMBL/GenBank/DDBJ whole genome shotgun (WGS) entry which is preliminary data.</text>
</comment>
<keyword evidence="3 11" id="KW-0237">DNA synthesis</keyword>
<evidence type="ECO:0000256" key="7">
    <source>
        <dbReference type="ARBA" id="ARBA00022777"/>
    </source>
</evidence>
<keyword evidence="7 11" id="KW-0418">Kinase</keyword>
<sequence length="274" mass="30385">MPMTMRSLLHLHFSAPLPPCHRLLPKPLLIVPPTFFSKSPTGLPAFSSSSIFSFRSHCKVPIVHVDSPAQPRVAFGEIHVITGPMFAGKTTALLRRVLAEKNTGRNVAVIKSDKDTRYGLDSIVTHDGAKMPCIALPELSLFRERLGAEAYNKLDVIGIDEAQFFVDLYDFCCNAADRDQKTVIVAGLDGDYLRRRFGSVLDIIPLADSVTKLTARCELCGQRALFTQRKTSEKQTELIGGSDIYMPVCRQHYVDGQVVKEATRTILDIERIAV</sequence>
<dbReference type="GO" id="GO:0046872">
    <property type="term" value="F:metal ion binding"/>
    <property type="evidence" value="ECO:0007669"/>
    <property type="project" value="UniProtKB-KW"/>
</dbReference>
<dbReference type="Pfam" id="PF00265">
    <property type="entry name" value="TK"/>
    <property type="match status" value="1"/>
</dbReference>
<evidence type="ECO:0000256" key="3">
    <source>
        <dbReference type="ARBA" id="ARBA00022634"/>
    </source>
</evidence>
<dbReference type="GO" id="GO:0005524">
    <property type="term" value="F:ATP binding"/>
    <property type="evidence" value="ECO:0007669"/>
    <property type="project" value="UniProtKB-KW"/>
</dbReference>
<dbReference type="GO" id="GO:0046104">
    <property type="term" value="P:thymidine metabolic process"/>
    <property type="evidence" value="ECO:0007669"/>
    <property type="project" value="TreeGrafter"/>
</dbReference>
<evidence type="ECO:0000256" key="11">
    <source>
        <dbReference type="RuleBase" id="RU000544"/>
    </source>
</evidence>
<dbReference type="FunFam" id="3.40.50.300:FF:000948">
    <property type="entry name" value="Thymidine kinase"/>
    <property type="match status" value="1"/>
</dbReference>
<dbReference type="GO" id="GO:0071897">
    <property type="term" value="P:DNA biosynthetic process"/>
    <property type="evidence" value="ECO:0007669"/>
    <property type="project" value="UniProtKB-KW"/>
</dbReference>
<evidence type="ECO:0000256" key="6">
    <source>
        <dbReference type="ARBA" id="ARBA00022741"/>
    </source>
</evidence>
<proteinExistence type="inferred from homology"/>
<evidence type="ECO:0000256" key="9">
    <source>
        <dbReference type="ARBA" id="ARBA00022840"/>
    </source>
</evidence>
<dbReference type="FunFam" id="3.30.60.20:FF:000051">
    <property type="entry name" value="Thymidine kinase"/>
    <property type="match status" value="1"/>
</dbReference>
<keyword evidence="4 11" id="KW-0808">Transferase</keyword>
<keyword evidence="14" id="KW-1185">Reference proteome</keyword>
<dbReference type="AlphaFoldDB" id="A0A8J5HZN2"/>
<comment type="similarity">
    <text evidence="1 12">Belongs to the thymidine kinase family.</text>
</comment>
<evidence type="ECO:0000256" key="4">
    <source>
        <dbReference type="ARBA" id="ARBA00022679"/>
    </source>
</evidence>
<evidence type="ECO:0000256" key="1">
    <source>
        <dbReference type="ARBA" id="ARBA00007587"/>
    </source>
</evidence>
<evidence type="ECO:0000313" key="14">
    <source>
        <dbReference type="Proteomes" id="UP000734854"/>
    </source>
</evidence>
<accession>A0A8J5HZN2</accession>
<keyword evidence="9 11" id="KW-0067">ATP-binding</keyword>
<evidence type="ECO:0000256" key="12">
    <source>
        <dbReference type="RuleBase" id="RU004165"/>
    </source>
</evidence>
<reference evidence="13 14" key="1">
    <citation type="submission" date="2020-08" db="EMBL/GenBank/DDBJ databases">
        <title>Plant Genome Project.</title>
        <authorList>
            <person name="Zhang R.-G."/>
        </authorList>
    </citation>
    <scope>NUCLEOTIDE SEQUENCE [LARGE SCALE GENOMIC DNA]</scope>
    <source>
        <tissue evidence="13">Rhizome</tissue>
    </source>
</reference>
<keyword evidence="6 11" id="KW-0547">Nucleotide-binding</keyword>
<comment type="catalytic activity">
    <reaction evidence="10 11">
        <text>thymidine + ATP = dTMP + ADP + H(+)</text>
        <dbReference type="Rhea" id="RHEA:19129"/>
        <dbReference type="ChEBI" id="CHEBI:15378"/>
        <dbReference type="ChEBI" id="CHEBI:17748"/>
        <dbReference type="ChEBI" id="CHEBI:30616"/>
        <dbReference type="ChEBI" id="CHEBI:63528"/>
        <dbReference type="ChEBI" id="CHEBI:456216"/>
        <dbReference type="EC" id="2.7.1.21"/>
    </reaction>
</comment>
<evidence type="ECO:0000256" key="2">
    <source>
        <dbReference type="ARBA" id="ARBA00012118"/>
    </source>
</evidence>
<dbReference type="GO" id="GO:0006950">
    <property type="term" value="P:response to stress"/>
    <property type="evidence" value="ECO:0007669"/>
    <property type="project" value="UniProtKB-ARBA"/>
</dbReference>
<evidence type="ECO:0000256" key="8">
    <source>
        <dbReference type="ARBA" id="ARBA00022833"/>
    </source>
</evidence>
<dbReference type="PANTHER" id="PTHR11441:SF0">
    <property type="entry name" value="THYMIDINE KINASE, CYTOSOLIC"/>
    <property type="match status" value="1"/>
</dbReference>
<dbReference type="OrthoDB" id="439028at2759"/>
<dbReference type="EC" id="2.7.1.21" evidence="2 11"/>
<gene>
    <name evidence="13" type="ORF">ZIOFF_000010</name>
</gene>
<dbReference type="InterPro" id="IPR001267">
    <property type="entry name" value="Thymidine_kinase"/>
</dbReference>
<evidence type="ECO:0000256" key="5">
    <source>
        <dbReference type="ARBA" id="ARBA00022723"/>
    </source>
</evidence>
<protein>
    <recommendedName>
        <fullName evidence="2 11">Thymidine kinase</fullName>
        <ecNumber evidence="2 11">2.7.1.21</ecNumber>
    </recommendedName>
</protein>
<dbReference type="EMBL" id="JACMSC010000001">
    <property type="protein sequence ID" value="KAG6535056.1"/>
    <property type="molecule type" value="Genomic_DNA"/>
</dbReference>
<dbReference type="Proteomes" id="UP000734854">
    <property type="component" value="Unassembled WGS sequence"/>
</dbReference>
<keyword evidence="5" id="KW-0479">Metal-binding</keyword>